<keyword evidence="1" id="KW-0472">Membrane</keyword>
<keyword evidence="1" id="KW-0812">Transmembrane</keyword>
<dbReference type="EMBL" id="JBBXJM010000004">
    <property type="protein sequence ID" value="KAL1408188.1"/>
    <property type="molecule type" value="Genomic_DNA"/>
</dbReference>
<proteinExistence type="predicted"/>
<dbReference type="Proteomes" id="UP001565368">
    <property type="component" value="Unassembled WGS sequence"/>
</dbReference>
<dbReference type="GeneID" id="95986036"/>
<evidence type="ECO:0000313" key="3">
    <source>
        <dbReference type="Proteomes" id="UP001565368"/>
    </source>
</evidence>
<keyword evidence="1" id="KW-1133">Transmembrane helix</keyword>
<sequence>MTPAPPAHLRPFATAQRPSSVLFVGLNALRALSIIAMLLVLISNIVTIVGDAAVLKAAKHTNEVTSTVSTTSTVHSRRAAEFNTTVATSANNTWTCNYMQHSTIPSQTGGAFWSILNRTLVLIASEVGFPKTLFDVYLPMLSKGHGLGCLGALQAFLAASVLSHYSSLFPQVASWMLFVMGCLNMVVGIFLREKARALRSLFKWENYANLTPQTKVAASAWDIYSSTKEPSPSTAEKAATDTDAPYAPGSRFGGFAFGAQKAWRHSLQTLKISRPLETLPKHHM</sequence>
<accession>A0ABR3Q0D7</accession>
<reference evidence="2 3" key="1">
    <citation type="submission" date="2023-08" db="EMBL/GenBank/DDBJ databases">
        <title>Annotated Genome Sequence of Vanrija albida AlHP1.</title>
        <authorList>
            <person name="Herzog R."/>
        </authorList>
    </citation>
    <scope>NUCLEOTIDE SEQUENCE [LARGE SCALE GENOMIC DNA]</scope>
    <source>
        <strain evidence="2 3">AlHP1</strain>
    </source>
</reference>
<feature type="transmembrane region" description="Helical" evidence="1">
    <location>
        <begin position="28"/>
        <end position="49"/>
    </location>
</feature>
<comment type="caution">
    <text evidence="2">The sequence shown here is derived from an EMBL/GenBank/DDBJ whole genome shotgun (WGS) entry which is preliminary data.</text>
</comment>
<dbReference type="RefSeq" id="XP_069208132.1">
    <property type="nucleotide sequence ID" value="XM_069353490.1"/>
</dbReference>
<keyword evidence="3" id="KW-1185">Reference proteome</keyword>
<evidence type="ECO:0008006" key="4">
    <source>
        <dbReference type="Google" id="ProtNLM"/>
    </source>
</evidence>
<feature type="transmembrane region" description="Helical" evidence="1">
    <location>
        <begin position="147"/>
        <end position="166"/>
    </location>
</feature>
<evidence type="ECO:0000313" key="2">
    <source>
        <dbReference type="EMBL" id="KAL1408188.1"/>
    </source>
</evidence>
<evidence type="ECO:0000256" key="1">
    <source>
        <dbReference type="SAM" id="Phobius"/>
    </source>
</evidence>
<feature type="transmembrane region" description="Helical" evidence="1">
    <location>
        <begin position="172"/>
        <end position="191"/>
    </location>
</feature>
<name>A0ABR3Q0D7_9TREE</name>
<organism evidence="2 3">
    <name type="scientific">Vanrija albida</name>
    <dbReference type="NCBI Taxonomy" id="181172"/>
    <lineage>
        <taxon>Eukaryota</taxon>
        <taxon>Fungi</taxon>
        <taxon>Dikarya</taxon>
        <taxon>Basidiomycota</taxon>
        <taxon>Agaricomycotina</taxon>
        <taxon>Tremellomycetes</taxon>
        <taxon>Trichosporonales</taxon>
        <taxon>Trichosporonaceae</taxon>
        <taxon>Vanrija</taxon>
    </lineage>
</organism>
<protein>
    <recommendedName>
        <fullName evidence="4">Solute carrier family 40 protein</fullName>
    </recommendedName>
</protein>
<gene>
    <name evidence="2" type="ORF">Q8F55_004993</name>
</gene>